<dbReference type="EMBL" id="CP038462">
    <property type="protein sequence ID" value="QCC76203.1"/>
    <property type="molecule type" value="Genomic_DNA"/>
</dbReference>
<name>A0A4P7U7M5_9ACTN</name>
<organism evidence="3 4">
    <name type="scientific">Nocardioides daphniae</name>
    <dbReference type="NCBI Taxonomy" id="402297"/>
    <lineage>
        <taxon>Bacteria</taxon>
        <taxon>Bacillati</taxon>
        <taxon>Actinomycetota</taxon>
        <taxon>Actinomycetes</taxon>
        <taxon>Propionibacteriales</taxon>
        <taxon>Nocardioidaceae</taxon>
        <taxon>Nocardioides</taxon>
    </lineage>
</organism>
<accession>A0A4P7U7M5</accession>
<feature type="transmembrane region" description="Helical" evidence="1">
    <location>
        <begin position="48"/>
        <end position="67"/>
    </location>
</feature>
<reference evidence="5" key="3">
    <citation type="journal article" date="2019" name="Int. J. Syst. Evol. Microbiol.">
        <title>The Global Catalogue of Microorganisms (GCM) 10K type strain sequencing project: providing services to taxonomists for standard genome sequencing and annotation.</title>
        <authorList>
            <consortium name="The Broad Institute Genomics Platform"/>
            <consortium name="The Broad Institute Genome Sequencing Center for Infectious Disease"/>
            <person name="Wu L."/>
            <person name="Ma J."/>
        </authorList>
    </citation>
    <scope>NUCLEOTIDE SEQUENCE [LARGE SCALE GENOMIC DNA]</scope>
    <source>
        <strain evidence="5">CCM 7403</strain>
    </source>
</reference>
<protein>
    <submittedName>
        <fullName evidence="3">Uncharacterized protein</fullName>
    </submittedName>
</protein>
<dbReference type="Proteomes" id="UP000297025">
    <property type="component" value="Chromosome"/>
</dbReference>
<keyword evidence="1" id="KW-1133">Transmembrane helix</keyword>
<evidence type="ECO:0000313" key="4">
    <source>
        <dbReference type="Proteomes" id="UP000297025"/>
    </source>
</evidence>
<dbReference type="KEGG" id="ndp:E2C04_01485"/>
<sequence length="106" mass="10793">MTSTPGGLGRSTQRAIGAVILLVAGMVSLPFSAAFLDREGTESWILPVQFAVMAALGAETAVVLPALARPGATTVRRALTGVGWGLLAALVGVAVFWLLLNGFEGA</sequence>
<evidence type="ECO:0000313" key="3">
    <source>
        <dbReference type="EMBL" id="QCC76203.1"/>
    </source>
</evidence>
<dbReference type="AlphaFoldDB" id="A0A4P7U7M5"/>
<keyword evidence="5" id="KW-1185">Reference proteome</keyword>
<proteinExistence type="predicted"/>
<dbReference type="RefSeq" id="WP_135831252.1">
    <property type="nucleotide sequence ID" value="NZ_BMCK01000001.1"/>
</dbReference>
<evidence type="ECO:0000313" key="2">
    <source>
        <dbReference type="EMBL" id="GGD09020.1"/>
    </source>
</evidence>
<dbReference type="Proteomes" id="UP000630594">
    <property type="component" value="Unassembled WGS sequence"/>
</dbReference>
<dbReference type="OrthoDB" id="3787469at2"/>
<feature type="transmembrane region" description="Helical" evidence="1">
    <location>
        <begin position="15"/>
        <end position="36"/>
    </location>
</feature>
<feature type="transmembrane region" description="Helical" evidence="1">
    <location>
        <begin position="79"/>
        <end position="100"/>
    </location>
</feature>
<dbReference type="EMBL" id="BMCK01000001">
    <property type="protein sequence ID" value="GGD09020.1"/>
    <property type="molecule type" value="Genomic_DNA"/>
</dbReference>
<keyword evidence="1" id="KW-0812">Transmembrane</keyword>
<keyword evidence="1" id="KW-0472">Membrane</keyword>
<reference evidence="2" key="5">
    <citation type="submission" date="2024-05" db="EMBL/GenBank/DDBJ databases">
        <authorList>
            <person name="Sun Q."/>
            <person name="Sedlacek I."/>
        </authorList>
    </citation>
    <scope>NUCLEOTIDE SEQUENCE</scope>
    <source>
        <strain evidence="2">CCM 7403</strain>
    </source>
</reference>
<evidence type="ECO:0000256" key="1">
    <source>
        <dbReference type="SAM" id="Phobius"/>
    </source>
</evidence>
<gene>
    <name evidence="3" type="ORF">E2C04_01485</name>
    <name evidence="2" type="ORF">GCM10007231_04880</name>
</gene>
<reference evidence="3 4" key="1">
    <citation type="journal article" date="2008" name="Int. J. Syst. Evol. Microbiol.">
        <title>Nocardioides daphniae sp. nov., isolated from Daphnia cucullata (Crustacea: Cladocera).</title>
        <authorList>
            <person name="Toth E.M."/>
            <person name="Keki Z."/>
            <person name="Homonnay Z.G."/>
            <person name="Borsodi A.K."/>
            <person name="Marialigeti K."/>
            <person name="Schumann P."/>
        </authorList>
    </citation>
    <scope>NUCLEOTIDE SEQUENCE [LARGE SCALE GENOMIC DNA]</scope>
    <source>
        <strain evidence="3 4">JCM 16608</strain>
    </source>
</reference>
<evidence type="ECO:0000313" key="5">
    <source>
        <dbReference type="Proteomes" id="UP000630594"/>
    </source>
</evidence>
<reference evidence="2" key="2">
    <citation type="journal article" date="2014" name="Int. J. Syst. Evol. Microbiol.">
        <title>Complete genome of a new Firmicutes species belonging to the dominant human colonic microbiota ('Ruminococcus bicirculans') reveals two chromosomes and a selective capacity to utilize plant glucans.</title>
        <authorList>
            <consortium name="NISC Comparative Sequencing Program"/>
            <person name="Wegmann U."/>
            <person name="Louis P."/>
            <person name="Goesmann A."/>
            <person name="Henrissat B."/>
            <person name="Duncan S.H."/>
            <person name="Flint H.J."/>
        </authorList>
    </citation>
    <scope>NUCLEOTIDE SEQUENCE</scope>
    <source>
        <strain evidence="2">CCM 7403</strain>
    </source>
</reference>
<reference evidence="3" key="4">
    <citation type="submission" date="2019-03" db="EMBL/GenBank/DDBJ databases">
        <authorList>
            <person name="Huang Y."/>
        </authorList>
    </citation>
    <scope>NUCLEOTIDE SEQUENCE</scope>
    <source>
        <strain evidence="3">JCM 16608</strain>
    </source>
</reference>